<proteinExistence type="predicted"/>
<gene>
    <name evidence="1" type="ORF">LTRI10_LOCUS4325</name>
</gene>
<evidence type="ECO:0000313" key="1">
    <source>
        <dbReference type="EMBL" id="CAL1356640.1"/>
    </source>
</evidence>
<sequence>MEKTRKHNECTEPRSTGRRVEITNIVDGSPDPISFTLPRLDLLVGGREAKTEGYGKQLSIGLGLRSGGIVTRRGRKHSLHMKLTAKNRNRCRRSVQAVSLL</sequence>
<dbReference type="Proteomes" id="UP001497516">
    <property type="component" value="Chromosome 1"/>
</dbReference>
<dbReference type="AlphaFoldDB" id="A0AAV2CJR2"/>
<accession>A0AAV2CJR2</accession>
<name>A0AAV2CJR2_9ROSI</name>
<protein>
    <submittedName>
        <fullName evidence="1">Uncharacterized protein</fullName>
    </submittedName>
</protein>
<organism evidence="1 2">
    <name type="scientific">Linum trigynum</name>
    <dbReference type="NCBI Taxonomy" id="586398"/>
    <lineage>
        <taxon>Eukaryota</taxon>
        <taxon>Viridiplantae</taxon>
        <taxon>Streptophyta</taxon>
        <taxon>Embryophyta</taxon>
        <taxon>Tracheophyta</taxon>
        <taxon>Spermatophyta</taxon>
        <taxon>Magnoliopsida</taxon>
        <taxon>eudicotyledons</taxon>
        <taxon>Gunneridae</taxon>
        <taxon>Pentapetalae</taxon>
        <taxon>rosids</taxon>
        <taxon>fabids</taxon>
        <taxon>Malpighiales</taxon>
        <taxon>Linaceae</taxon>
        <taxon>Linum</taxon>
    </lineage>
</organism>
<keyword evidence="2" id="KW-1185">Reference proteome</keyword>
<reference evidence="1 2" key="1">
    <citation type="submission" date="2024-04" db="EMBL/GenBank/DDBJ databases">
        <authorList>
            <person name="Fracassetti M."/>
        </authorList>
    </citation>
    <scope>NUCLEOTIDE SEQUENCE [LARGE SCALE GENOMIC DNA]</scope>
</reference>
<dbReference type="EMBL" id="OZ034813">
    <property type="protein sequence ID" value="CAL1356640.1"/>
    <property type="molecule type" value="Genomic_DNA"/>
</dbReference>
<evidence type="ECO:0000313" key="2">
    <source>
        <dbReference type="Proteomes" id="UP001497516"/>
    </source>
</evidence>